<feature type="signal peptide" evidence="1">
    <location>
        <begin position="1"/>
        <end position="18"/>
    </location>
</feature>
<evidence type="ECO:0000313" key="2">
    <source>
        <dbReference type="EMBL" id="PWK84322.1"/>
    </source>
</evidence>
<organism evidence="2 3">
    <name type="scientific">Hallerella porci</name>
    <dbReference type="NCBI Taxonomy" id="1945871"/>
    <lineage>
        <taxon>Bacteria</taxon>
        <taxon>Pseudomonadati</taxon>
        <taxon>Fibrobacterota</taxon>
        <taxon>Fibrobacteria</taxon>
        <taxon>Fibrobacterales</taxon>
        <taxon>Fibrobacteraceae</taxon>
        <taxon>Hallerella</taxon>
    </lineage>
</organism>
<proteinExistence type="predicted"/>
<keyword evidence="1" id="KW-0732">Signal</keyword>
<gene>
    <name evidence="2" type="ORF">B0H50_1555</name>
</gene>
<feature type="chain" id="PRO_5046051281" evidence="1">
    <location>
        <begin position="19"/>
        <end position="37"/>
    </location>
</feature>
<reference evidence="2 3" key="1">
    <citation type="submission" date="2018-05" db="EMBL/GenBank/DDBJ databases">
        <title>Animal gut microbial communities from fecal samples from Wisconsin, USA.</title>
        <authorList>
            <person name="Neumann A."/>
        </authorList>
    </citation>
    <scope>NUCLEOTIDE SEQUENCE [LARGE SCALE GENOMIC DNA]</scope>
    <source>
        <strain evidence="2 3">UWS4</strain>
    </source>
</reference>
<dbReference type="Proteomes" id="UP000245523">
    <property type="component" value="Unassembled WGS sequence"/>
</dbReference>
<accession>A0ABX5LKF5</accession>
<evidence type="ECO:0000256" key="1">
    <source>
        <dbReference type="SAM" id="SignalP"/>
    </source>
</evidence>
<keyword evidence="3" id="KW-1185">Reference proteome</keyword>
<dbReference type="EMBL" id="QGHD01000055">
    <property type="protein sequence ID" value="PWK84322.1"/>
    <property type="molecule type" value="Genomic_DNA"/>
</dbReference>
<protein>
    <submittedName>
        <fullName evidence="2">Uncharacterized protein</fullName>
    </submittedName>
</protein>
<sequence>MKHLAKISLFFLASLFCACDDSGSSAAAEDSSTSEIT</sequence>
<comment type="caution">
    <text evidence="2">The sequence shown here is derived from an EMBL/GenBank/DDBJ whole genome shotgun (WGS) entry which is preliminary data.</text>
</comment>
<dbReference type="PROSITE" id="PS51257">
    <property type="entry name" value="PROKAR_LIPOPROTEIN"/>
    <property type="match status" value="1"/>
</dbReference>
<name>A0ABX5LKF5_9BACT</name>
<evidence type="ECO:0000313" key="3">
    <source>
        <dbReference type="Proteomes" id="UP000245523"/>
    </source>
</evidence>